<dbReference type="PANTHER" id="PTHR24198">
    <property type="entry name" value="ANKYRIN REPEAT AND PROTEIN KINASE DOMAIN-CONTAINING PROTEIN"/>
    <property type="match status" value="1"/>
</dbReference>
<comment type="caution">
    <text evidence="4">The sequence shown here is derived from an EMBL/GenBank/DDBJ whole genome shotgun (WGS) entry which is preliminary data.</text>
</comment>
<protein>
    <submittedName>
        <fullName evidence="4">Ankyrin repeat domain-containing protein</fullName>
    </submittedName>
</protein>
<evidence type="ECO:0000256" key="1">
    <source>
        <dbReference type="ARBA" id="ARBA00022737"/>
    </source>
</evidence>
<dbReference type="PROSITE" id="PS50088">
    <property type="entry name" value="ANK_REPEAT"/>
    <property type="match status" value="3"/>
</dbReference>
<dbReference type="EMBL" id="JBDJNQ010000001">
    <property type="protein sequence ID" value="MEN5375981.1"/>
    <property type="molecule type" value="Genomic_DNA"/>
</dbReference>
<keyword evidence="1" id="KW-0677">Repeat</keyword>
<dbReference type="SMART" id="SM00248">
    <property type="entry name" value="ANK"/>
    <property type="match status" value="4"/>
</dbReference>
<feature type="repeat" description="ANK" evidence="3">
    <location>
        <begin position="93"/>
        <end position="125"/>
    </location>
</feature>
<organism evidence="4 5">
    <name type="scientific">Sphingobacterium kitahiroshimense</name>
    <dbReference type="NCBI Taxonomy" id="470446"/>
    <lineage>
        <taxon>Bacteria</taxon>
        <taxon>Pseudomonadati</taxon>
        <taxon>Bacteroidota</taxon>
        <taxon>Sphingobacteriia</taxon>
        <taxon>Sphingobacteriales</taxon>
        <taxon>Sphingobacteriaceae</taxon>
        <taxon>Sphingobacterium</taxon>
    </lineage>
</organism>
<keyword evidence="5" id="KW-1185">Reference proteome</keyword>
<evidence type="ECO:0000256" key="3">
    <source>
        <dbReference type="PROSITE-ProRule" id="PRU00023"/>
    </source>
</evidence>
<name>A0ABV0BME9_9SPHI</name>
<feature type="repeat" description="ANK" evidence="3">
    <location>
        <begin position="161"/>
        <end position="193"/>
    </location>
</feature>
<dbReference type="InterPro" id="IPR036770">
    <property type="entry name" value="Ankyrin_rpt-contain_sf"/>
</dbReference>
<reference evidence="4 5" key="1">
    <citation type="submission" date="2024-04" db="EMBL/GenBank/DDBJ databases">
        <title>WGS of bacteria from Torrens River.</title>
        <authorList>
            <person name="Wyrsch E.R."/>
            <person name="Drigo B."/>
        </authorList>
    </citation>
    <scope>NUCLEOTIDE SEQUENCE [LARGE SCALE GENOMIC DNA]</scope>
    <source>
        <strain evidence="4 5">TWI391</strain>
    </source>
</reference>
<dbReference type="SUPFAM" id="SSF48403">
    <property type="entry name" value="Ankyrin repeat"/>
    <property type="match status" value="1"/>
</dbReference>
<dbReference type="PANTHER" id="PTHR24198:SF165">
    <property type="entry name" value="ANKYRIN REPEAT-CONTAINING PROTEIN-RELATED"/>
    <property type="match status" value="1"/>
</dbReference>
<accession>A0ABV0BME9</accession>
<evidence type="ECO:0000313" key="4">
    <source>
        <dbReference type="EMBL" id="MEN5375981.1"/>
    </source>
</evidence>
<dbReference type="Gene3D" id="1.25.40.20">
    <property type="entry name" value="Ankyrin repeat-containing domain"/>
    <property type="match status" value="2"/>
</dbReference>
<dbReference type="InterPro" id="IPR002110">
    <property type="entry name" value="Ankyrin_rpt"/>
</dbReference>
<dbReference type="RefSeq" id="WP_021188140.1">
    <property type="nucleotide sequence ID" value="NZ_JAOQNK010000001.1"/>
</dbReference>
<gene>
    <name evidence="4" type="ORF">ABE541_01790</name>
</gene>
<feature type="repeat" description="ANK" evidence="3">
    <location>
        <begin position="128"/>
        <end position="160"/>
    </location>
</feature>
<evidence type="ECO:0000313" key="5">
    <source>
        <dbReference type="Proteomes" id="UP001409291"/>
    </source>
</evidence>
<keyword evidence="2 3" id="KW-0040">ANK repeat</keyword>
<dbReference type="PROSITE" id="PS50297">
    <property type="entry name" value="ANK_REP_REGION"/>
    <property type="match status" value="2"/>
</dbReference>
<dbReference type="Pfam" id="PF12796">
    <property type="entry name" value="Ank_2"/>
    <property type="match status" value="2"/>
</dbReference>
<evidence type="ECO:0000256" key="2">
    <source>
        <dbReference type="ARBA" id="ARBA00023043"/>
    </source>
</evidence>
<proteinExistence type="predicted"/>
<sequence length="217" mass="23738">MSLSILEQYIESGNSRDLDLLLTSNPALILEETSHGISPLLLACYFHKPQIIRVLLQHNQGLNIHEAVAAGLDNYIEAMIKQLPSVVNEVSTHGYSALALATHFNKEDVVRLLLAHKANPDIPTQNEEHLYPLHIALLNKNTAITKLLIEAGANVNNRQQTGLTPLHLAAQQGNIEIIVLLLEHGAIIELKNSNNKTASDLAASKGYSDIATILKDM</sequence>
<dbReference type="Proteomes" id="UP001409291">
    <property type="component" value="Unassembled WGS sequence"/>
</dbReference>